<keyword evidence="4" id="KW-1133">Transmembrane helix</keyword>
<keyword evidence="5" id="KW-0472">Membrane</keyword>
<evidence type="ECO:0000256" key="4">
    <source>
        <dbReference type="ARBA" id="ARBA00022989"/>
    </source>
</evidence>
<dbReference type="InterPro" id="IPR050879">
    <property type="entry name" value="Acyltransferase_3"/>
</dbReference>
<keyword evidence="9" id="KW-1185">Reference proteome</keyword>
<reference evidence="10" key="1">
    <citation type="submission" date="2024-02" db="UniProtKB">
        <authorList>
            <consortium name="WormBaseParasite"/>
        </authorList>
    </citation>
    <scope>IDENTIFICATION</scope>
</reference>
<feature type="region of interest" description="Disordered" evidence="7">
    <location>
        <begin position="332"/>
        <end position="359"/>
    </location>
</feature>
<dbReference type="PANTHER" id="PTHR23028:SF53">
    <property type="entry name" value="ACYL_TRANSF_3 DOMAIN-CONTAINING PROTEIN"/>
    <property type="match status" value="1"/>
</dbReference>
<dbReference type="GO" id="GO:0000271">
    <property type="term" value="P:polysaccharide biosynthetic process"/>
    <property type="evidence" value="ECO:0007669"/>
    <property type="project" value="TreeGrafter"/>
</dbReference>
<accession>A0AAF3EC05</accession>
<dbReference type="GO" id="GO:0016020">
    <property type="term" value="C:membrane"/>
    <property type="evidence" value="ECO:0007669"/>
    <property type="project" value="TreeGrafter"/>
</dbReference>
<dbReference type="WBParaSite" id="MBELARI_LOCUS11486">
    <property type="protein sequence ID" value="MBELARI_LOCUS11486"/>
    <property type="gene ID" value="MBELARI_LOCUS11486"/>
</dbReference>
<evidence type="ECO:0000256" key="5">
    <source>
        <dbReference type="ARBA" id="ARBA00023136"/>
    </source>
</evidence>
<evidence type="ECO:0000256" key="2">
    <source>
        <dbReference type="ARBA" id="ARBA00022679"/>
    </source>
</evidence>
<feature type="domain" description="SGNH" evidence="8">
    <location>
        <begin position="95"/>
        <end position="321"/>
    </location>
</feature>
<evidence type="ECO:0000313" key="10">
    <source>
        <dbReference type="WBParaSite" id="MBELARI_LOCUS11486"/>
    </source>
</evidence>
<evidence type="ECO:0000259" key="8">
    <source>
        <dbReference type="Pfam" id="PF19040"/>
    </source>
</evidence>
<keyword evidence="6" id="KW-0012">Acyltransferase</keyword>
<dbReference type="InterPro" id="IPR036514">
    <property type="entry name" value="SGNH_hydro_sf"/>
</dbReference>
<dbReference type="GO" id="GO:0016746">
    <property type="term" value="F:acyltransferase activity"/>
    <property type="evidence" value="ECO:0007669"/>
    <property type="project" value="UniProtKB-KW"/>
</dbReference>
<dbReference type="InterPro" id="IPR043968">
    <property type="entry name" value="SGNH"/>
</dbReference>
<dbReference type="Pfam" id="PF19040">
    <property type="entry name" value="SGNH"/>
    <property type="match status" value="1"/>
</dbReference>
<organism evidence="9 10">
    <name type="scientific">Mesorhabditis belari</name>
    <dbReference type="NCBI Taxonomy" id="2138241"/>
    <lineage>
        <taxon>Eukaryota</taxon>
        <taxon>Metazoa</taxon>
        <taxon>Ecdysozoa</taxon>
        <taxon>Nematoda</taxon>
        <taxon>Chromadorea</taxon>
        <taxon>Rhabditida</taxon>
        <taxon>Rhabditina</taxon>
        <taxon>Rhabditomorpha</taxon>
        <taxon>Rhabditoidea</taxon>
        <taxon>Rhabditidae</taxon>
        <taxon>Mesorhabditinae</taxon>
        <taxon>Mesorhabditis</taxon>
    </lineage>
</organism>
<dbReference type="PANTHER" id="PTHR23028">
    <property type="entry name" value="ACETYLTRANSFERASE"/>
    <property type="match status" value="1"/>
</dbReference>
<dbReference type="Proteomes" id="UP000887575">
    <property type="component" value="Unassembled WGS sequence"/>
</dbReference>
<name>A0AAF3EC05_9BILA</name>
<sequence length="359" mass="41464">MLHRRFEAPLLRAKNLKVARESLKYFFLCLLIQWKWQVVKPYGWDSSIALAENDKYNHNWAMYCVMEGGVFINDTFRNSTNDRDRWAVEPPFGHYSYQGNTGQLKIVVVGNSWAAQHAQVMRNIFPGWKTAEFHVFSQATFALGIDNEAERIKNQAPFVMKFLADLQPDYVFILLRYLDENDPFTTGPGNDTRTEVYWKGIKEISKIAKHVFIEGHQPFRCDHLHRDDRFTRFLDALERGEDLNKFNMPLNASAFYNHAVYKRLKVITERCANCHLLDFSATFIDVAKNELSTYDPKTKFIYMDGGCHFTATGLKMLEKPLREAIESVLKQTNNSGPSLPESEGPAFWKHGGKYGPTIP</sequence>
<keyword evidence="3" id="KW-0812">Transmembrane</keyword>
<dbReference type="AlphaFoldDB" id="A0AAF3EC05"/>
<protein>
    <recommendedName>
        <fullName evidence="8">SGNH domain-containing protein</fullName>
    </recommendedName>
</protein>
<keyword evidence="2" id="KW-0808">Transferase</keyword>
<proteinExistence type="predicted"/>
<evidence type="ECO:0000313" key="9">
    <source>
        <dbReference type="Proteomes" id="UP000887575"/>
    </source>
</evidence>
<evidence type="ECO:0000256" key="6">
    <source>
        <dbReference type="ARBA" id="ARBA00023315"/>
    </source>
</evidence>
<evidence type="ECO:0000256" key="3">
    <source>
        <dbReference type="ARBA" id="ARBA00022692"/>
    </source>
</evidence>
<dbReference type="SUPFAM" id="SSF52266">
    <property type="entry name" value="SGNH hydrolase"/>
    <property type="match status" value="1"/>
</dbReference>
<dbReference type="Gene3D" id="3.40.50.1110">
    <property type="entry name" value="SGNH hydrolase"/>
    <property type="match status" value="1"/>
</dbReference>
<evidence type="ECO:0000256" key="7">
    <source>
        <dbReference type="SAM" id="MobiDB-lite"/>
    </source>
</evidence>
<evidence type="ECO:0000256" key="1">
    <source>
        <dbReference type="ARBA" id="ARBA00022475"/>
    </source>
</evidence>
<keyword evidence="1" id="KW-1003">Cell membrane</keyword>